<evidence type="ECO:0000256" key="11">
    <source>
        <dbReference type="ARBA" id="ARBA00022448"/>
    </source>
</evidence>
<keyword evidence="18" id="KW-0460">Magnesium</keyword>
<dbReference type="InterPro" id="IPR004701">
    <property type="entry name" value="PTS_EIIA_man-typ"/>
</dbReference>
<reference evidence="23 24" key="1">
    <citation type="submission" date="2019-06" db="EMBL/GenBank/DDBJ databases">
        <title>Sequencing the genomes of 1000 actinobacteria strains.</title>
        <authorList>
            <person name="Klenk H.-P."/>
        </authorList>
    </citation>
    <scope>NUCLEOTIDE SEQUENCE [LARGE SCALE GENOMIC DNA]</scope>
    <source>
        <strain evidence="23 24">DSM 45511</strain>
    </source>
</reference>
<dbReference type="AlphaFoldDB" id="A0A543FUB6"/>
<dbReference type="Gene3D" id="3.50.30.10">
    <property type="entry name" value="Phosphohistidine domain"/>
    <property type="match status" value="1"/>
</dbReference>
<evidence type="ECO:0000313" key="24">
    <source>
        <dbReference type="Proteomes" id="UP000319818"/>
    </source>
</evidence>
<dbReference type="EC" id="2.7.3.9" evidence="9"/>
<evidence type="ECO:0000256" key="1">
    <source>
        <dbReference type="ARBA" id="ARBA00000683"/>
    </source>
</evidence>
<evidence type="ECO:0000256" key="13">
    <source>
        <dbReference type="ARBA" id="ARBA00022597"/>
    </source>
</evidence>
<evidence type="ECO:0000256" key="20">
    <source>
        <dbReference type="SAM" id="MobiDB-lite"/>
    </source>
</evidence>
<evidence type="ECO:0000256" key="18">
    <source>
        <dbReference type="ARBA" id="ARBA00022842"/>
    </source>
</evidence>
<dbReference type="InterPro" id="IPR035895">
    <property type="entry name" value="HPr-like_sf"/>
</dbReference>
<dbReference type="GO" id="GO:0047324">
    <property type="term" value="F:phosphoenolpyruvate-glycerone phosphotransferase activity"/>
    <property type="evidence" value="ECO:0007669"/>
    <property type="project" value="UniProtKB-EC"/>
</dbReference>
<evidence type="ECO:0000259" key="22">
    <source>
        <dbReference type="PROSITE" id="PS51350"/>
    </source>
</evidence>
<gene>
    <name evidence="23" type="ORF">FB388_4629</name>
</gene>
<dbReference type="SUPFAM" id="SSF52009">
    <property type="entry name" value="Phosphohistidine domain"/>
    <property type="match status" value="1"/>
</dbReference>
<keyword evidence="12" id="KW-0963">Cytoplasm</keyword>
<dbReference type="InterPro" id="IPR015813">
    <property type="entry name" value="Pyrv/PenolPyrv_kinase-like_dom"/>
</dbReference>
<evidence type="ECO:0000256" key="10">
    <source>
        <dbReference type="ARBA" id="ARBA00020422"/>
    </source>
</evidence>
<dbReference type="EMBL" id="VFPH01000002">
    <property type="protein sequence ID" value="TQM37420.1"/>
    <property type="molecule type" value="Genomic_DNA"/>
</dbReference>
<organism evidence="23 24">
    <name type="scientific">Pseudonocardia cypriaca</name>
    <dbReference type="NCBI Taxonomy" id="882449"/>
    <lineage>
        <taxon>Bacteria</taxon>
        <taxon>Bacillati</taxon>
        <taxon>Actinomycetota</taxon>
        <taxon>Actinomycetes</taxon>
        <taxon>Pseudonocardiales</taxon>
        <taxon>Pseudonocardiaceae</taxon>
        <taxon>Pseudonocardia</taxon>
    </lineage>
</organism>
<dbReference type="InterPro" id="IPR036637">
    <property type="entry name" value="Phosphohistidine_dom_sf"/>
</dbReference>
<dbReference type="InterPro" id="IPR023151">
    <property type="entry name" value="PEP_util_CS"/>
</dbReference>
<evidence type="ECO:0000256" key="9">
    <source>
        <dbReference type="ARBA" id="ARBA00012232"/>
    </source>
</evidence>
<dbReference type="InterPro" id="IPR012844">
    <property type="entry name" value="DhaM_N"/>
</dbReference>
<dbReference type="PROSITE" id="PS51096">
    <property type="entry name" value="PTS_EIIA_TYPE_4"/>
    <property type="match status" value="1"/>
</dbReference>
<evidence type="ECO:0000256" key="2">
    <source>
        <dbReference type="ARBA" id="ARBA00001113"/>
    </source>
</evidence>
<dbReference type="RefSeq" id="WP_246122303.1">
    <property type="nucleotide sequence ID" value="NZ_VFPH01000002.1"/>
</dbReference>
<dbReference type="GO" id="GO:0016020">
    <property type="term" value="C:membrane"/>
    <property type="evidence" value="ECO:0007669"/>
    <property type="project" value="InterPro"/>
</dbReference>
<evidence type="ECO:0000259" key="21">
    <source>
        <dbReference type="PROSITE" id="PS51096"/>
    </source>
</evidence>
<name>A0A543FUB6_9PSEU</name>
<accession>A0A543FUB6</accession>
<dbReference type="PROSITE" id="PS51350">
    <property type="entry name" value="PTS_HPR_DOM"/>
    <property type="match status" value="1"/>
</dbReference>
<dbReference type="SUPFAM" id="SSF53062">
    <property type="entry name" value="PTS system fructose IIA component-like"/>
    <property type="match status" value="1"/>
</dbReference>
<dbReference type="InterPro" id="IPR036662">
    <property type="entry name" value="PTS_EIIA_man-typ_sf"/>
</dbReference>
<dbReference type="Pfam" id="PF02896">
    <property type="entry name" value="PEP-utilizers_C"/>
    <property type="match status" value="1"/>
</dbReference>
<evidence type="ECO:0000256" key="6">
    <source>
        <dbReference type="ARBA" id="ARBA00004496"/>
    </source>
</evidence>
<dbReference type="InterPro" id="IPR008731">
    <property type="entry name" value="PTS_EIN"/>
</dbReference>
<feature type="region of interest" description="Disordered" evidence="20">
    <location>
        <begin position="239"/>
        <end position="284"/>
    </location>
</feature>
<protein>
    <recommendedName>
        <fullName evidence="10">Phosphocarrier protein HPr</fullName>
        <ecNumber evidence="8">2.7.1.121</ecNumber>
        <ecNumber evidence="9">2.7.3.9</ecNumber>
    </recommendedName>
</protein>
<dbReference type="PROSITE" id="PS00742">
    <property type="entry name" value="PEP_ENZYMES_2"/>
    <property type="match status" value="1"/>
</dbReference>
<comment type="subunit">
    <text evidence="19">Homodimer. The dihydroxyacetone kinase complex is composed of a homodimer of DhaM, a homodimer of DhaK and the subunit DhaL.</text>
</comment>
<evidence type="ECO:0000256" key="15">
    <source>
        <dbReference type="ARBA" id="ARBA00022683"/>
    </source>
</evidence>
<evidence type="ECO:0000256" key="4">
    <source>
        <dbReference type="ARBA" id="ARBA00002788"/>
    </source>
</evidence>
<dbReference type="GO" id="GO:0046872">
    <property type="term" value="F:metal ion binding"/>
    <property type="evidence" value="ECO:0007669"/>
    <property type="project" value="UniProtKB-KW"/>
</dbReference>
<evidence type="ECO:0000256" key="14">
    <source>
        <dbReference type="ARBA" id="ARBA00022679"/>
    </source>
</evidence>
<comment type="catalytic activity">
    <reaction evidence="2">
        <text>dihydroxyacetone + phosphoenolpyruvate = dihydroxyacetone phosphate + pyruvate</text>
        <dbReference type="Rhea" id="RHEA:18381"/>
        <dbReference type="ChEBI" id="CHEBI:15361"/>
        <dbReference type="ChEBI" id="CHEBI:16016"/>
        <dbReference type="ChEBI" id="CHEBI:57642"/>
        <dbReference type="ChEBI" id="CHEBI:58702"/>
        <dbReference type="EC" id="2.7.1.121"/>
    </reaction>
</comment>
<dbReference type="InterPro" id="IPR000121">
    <property type="entry name" value="PEP_util_C"/>
</dbReference>
<dbReference type="GO" id="GO:0005737">
    <property type="term" value="C:cytoplasm"/>
    <property type="evidence" value="ECO:0007669"/>
    <property type="project" value="UniProtKB-SubCell"/>
</dbReference>
<dbReference type="NCBIfam" id="TIGR02364">
    <property type="entry name" value="dha_pts"/>
    <property type="match status" value="1"/>
</dbReference>
<dbReference type="InterPro" id="IPR000032">
    <property type="entry name" value="HPr-like"/>
</dbReference>
<dbReference type="SUPFAM" id="SSF47831">
    <property type="entry name" value="Enzyme I of the PEP:sugar phosphotransferase system HPr-binding (sub)domain"/>
    <property type="match status" value="1"/>
</dbReference>
<evidence type="ECO:0000256" key="7">
    <source>
        <dbReference type="ARBA" id="ARBA00007837"/>
    </source>
</evidence>
<evidence type="ECO:0000256" key="17">
    <source>
        <dbReference type="ARBA" id="ARBA00022777"/>
    </source>
</evidence>
<dbReference type="InterPro" id="IPR008279">
    <property type="entry name" value="PEP-util_enz_mobile_dom"/>
</dbReference>
<comment type="cofactor">
    <cofactor evidence="3">
        <name>Mg(2+)</name>
        <dbReference type="ChEBI" id="CHEBI:18420"/>
    </cofactor>
</comment>
<keyword evidence="17" id="KW-0418">Kinase</keyword>
<dbReference type="PANTHER" id="PTHR46244:SF6">
    <property type="entry name" value="PHOSPHOENOLPYRUVATE-PROTEIN PHOSPHOTRANSFERASE"/>
    <property type="match status" value="1"/>
</dbReference>
<dbReference type="InterPro" id="IPR050499">
    <property type="entry name" value="PEP-utilizing_PTS_enzyme"/>
</dbReference>
<feature type="domain" description="HPr" evidence="22">
    <location>
        <begin position="151"/>
        <end position="242"/>
    </location>
</feature>
<sequence length="813" mass="80990">MSSLVGLVVVSHSRALGEAAVALAREMAPGELAIEVAAGLDETTFGTDAVAIATAIGAADSGCGVVVLMDLGSAVLSAELALDLLDDPDARDRVLLCPAPLVEGLVVAAVTAAGGADRDEIAAEASAALGGKQAQLGGPPEARPAEVAEAGPTSEFTVANAHGLHARPAARLAALVRGLDGAEVRVRNATTGSDWIPAASLAGLTALGALSGHRVEISASGPGAGAAVDAVLALASRHFDESSAPAPPAPSSSTGGGPLPASPGIGIGPKRAAEPPAPVVPDEPAADPAVERERLDAALPAVAAEITAARDVAARELGKEEAAIFDAHLLLLDDPALLADAHAGIDGGASAPRAWSDAAERVAAAWEAVPDPYLAARAADVRAVSVQVLRALVGGPALVPVDDGGPAAVLVARDLTPAQAAALDPERVAGVVLAGGSPTAHSAILLRARGVPALVAAGPAVLDVPDGTPIVVDGAAGELVVDPAPDVLAAFRERAAAQAERESQARGQAAAPAVTRDGVSVLVGANVGSPADAAQAAASGADLVGLLRTEFLFLGRTEAPDVDEQEAAYREVAAALGGRRITLRTLDVGGDKPLPYLPLPAEANPFLGLRGIRLADGFPGLLADQLLAAVRVAHETPVSLMFPMVAALDELVAARRALDAAIAAEGRGTPPGLQVGIMVEVPATALKAAAFVPHVDFFSIGTNDLTQYALAAERGNPALAALADPLDPGVLRLVDAVCRAAGERVLVAVCGESAADPVAAQLLVGLGVRELSTAPPAVPATKQTVRELDVSQAAHRASEALTADGPAAVRHPR</sequence>
<dbReference type="InterPro" id="IPR006318">
    <property type="entry name" value="PTS_EI-like"/>
</dbReference>
<evidence type="ECO:0000256" key="16">
    <source>
        <dbReference type="ARBA" id="ARBA00022723"/>
    </source>
</evidence>
<comment type="subcellular location">
    <subcellularLocation>
        <location evidence="6">Cytoplasm</location>
    </subcellularLocation>
</comment>
<dbReference type="GO" id="GO:0008965">
    <property type="term" value="F:phosphoenolpyruvate-protein phosphotransferase activity"/>
    <property type="evidence" value="ECO:0007669"/>
    <property type="project" value="UniProtKB-EC"/>
</dbReference>
<comment type="catalytic activity">
    <reaction evidence="1">
        <text>L-histidyl-[protein] + phosphoenolpyruvate = N(pros)-phospho-L-histidyl-[protein] + pyruvate</text>
        <dbReference type="Rhea" id="RHEA:23880"/>
        <dbReference type="Rhea" id="RHEA-COMP:9745"/>
        <dbReference type="Rhea" id="RHEA-COMP:9746"/>
        <dbReference type="ChEBI" id="CHEBI:15361"/>
        <dbReference type="ChEBI" id="CHEBI:29979"/>
        <dbReference type="ChEBI" id="CHEBI:58702"/>
        <dbReference type="ChEBI" id="CHEBI:64837"/>
        <dbReference type="EC" id="2.7.3.9"/>
    </reaction>
</comment>
<dbReference type="InterPro" id="IPR001020">
    <property type="entry name" value="PTS_HPr_His_P_site"/>
</dbReference>
<dbReference type="PRINTS" id="PR01736">
    <property type="entry name" value="PHPHTRNFRASE"/>
</dbReference>
<keyword evidence="16" id="KW-0479">Metal-binding</keyword>
<evidence type="ECO:0000313" key="23">
    <source>
        <dbReference type="EMBL" id="TQM37420.1"/>
    </source>
</evidence>
<dbReference type="Pfam" id="PF05524">
    <property type="entry name" value="PEP-utilisers_N"/>
    <property type="match status" value="1"/>
</dbReference>
<dbReference type="NCBIfam" id="TIGR01417">
    <property type="entry name" value="PTS_I_fam"/>
    <property type="match status" value="1"/>
</dbReference>
<evidence type="ECO:0000256" key="8">
    <source>
        <dbReference type="ARBA" id="ARBA00012095"/>
    </source>
</evidence>
<evidence type="ECO:0000256" key="19">
    <source>
        <dbReference type="ARBA" id="ARBA00046577"/>
    </source>
</evidence>
<dbReference type="EC" id="2.7.1.121" evidence="8"/>
<dbReference type="Pfam" id="PF03610">
    <property type="entry name" value="EIIA-man"/>
    <property type="match status" value="1"/>
</dbReference>
<keyword evidence="11" id="KW-0813">Transport</keyword>
<evidence type="ECO:0000256" key="3">
    <source>
        <dbReference type="ARBA" id="ARBA00001946"/>
    </source>
</evidence>
<keyword evidence="14" id="KW-0808">Transferase</keyword>
<dbReference type="InterPro" id="IPR036618">
    <property type="entry name" value="PtsI_HPr-bd_sf"/>
</dbReference>
<dbReference type="Gene3D" id="3.40.50.510">
    <property type="entry name" value="Phosphotransferase system, mannose-type IIA component"/>
    <property type="match status" value="1"/>
</dbReference>
<dbReference type="PROSITE" id="PS00369">
    <property type="entry name" value="PTS_HPR_HIS"/>
    <property type="match status" value="1"/>
</dbReference>
<comment type="caution">
    <text evidence="23">The sequence shown here is derived from an EMBL/GenBank/DDBJ whole genome shotgun (WGS) entry which is preliminary data.</text>
</comment>
<dbReference type="Proteomes" id="UP000319818">
    <property type="component" value="Unassembled WGS sequence"/>
</dbReference>
<dbReference type="Gene3D" id="1.10.274.10">
    <property type="entry name" value="PtsI, HPr-binding domain"/>
    <property type="match status" value="1"/>
</dbReference>
<evidence type="ECO:0000256" key="5">
    <source>
        <dbReference type="ARBA" id="ARBA00003681"/>
    </source>
</evidence>
<keyword evidence="15" id="KW-0598">Phosphotransferase system</keyword>
<keyword evidence="13" id="KW-0762">Sugar transport</keyword>
<dbReference type="Gene3D" id="3.20.20.60">
    <property type="entry name" value="Phosphoenolpyruvate-binding domains"/>
    <property type="match status" value="1"/>
</dbReference>
<evidence type="ECO:0000256" key="12">
    <source>
        <dbReference type="ARBA" id="ARBA00022490"/>
    </source>
</evidence>
<dbReference type="SUPFAM" id="SSF55594">
    <property type="entry name" value="HPr-like"/>
    <property type="match status" value="1"/>
</dbReference>
<keyword evidence="24" id="KW-1185">Reference proteome</keyword>
<dbReference type="Gene3D" id="3.30.1340.10">
    <property type="entry name" value="HPr-like"/>
    <property type="match status" value="1"/>
</dbReference>
<feature type="domain" description="PTS EIIA type-4" evidence="21">
    <location>
        <begin position="4"/>
        <end position="135"/>
    </location>
</feature>
<proteinExistence type="inferred from homology"/>
<comment type="similarity">
    <text evidence="7">Belongs to the PEP-utilizing enzyme family.</text>
</comment>
<dbReference type="Pfam" id="PF00391">
    <property type="entry name" value="PEP-utilizers"/>
    <property type="match status" value="1"/>
</dbReference>
<comment type="function">
    <text evidence="5">General (non sugar-specific) component of the phosphoenolpyruvate-dependent sugar phosphotransferase system (sugar PTS). This major carbohydrate active-transport system catalyzes the phosphorylation of incoming sugar substrates concomitantly with their translocation across the cell membrane. The phosphoryl group from phosphoenolpyruvate (PEP) is transferred to the phosphoryl carrier protein HPr by enzyme I. Phospho-HPr then transfers it to the PTS EIIA domain.</text>
</comment>
<dbReference type="InterPro" id="IPR040442">
    <property type="entry name" value="Pyrv_kinase-like_dom_sf"/>
</dbReference>
<dbReference type="SUPFAM" id="SSF51621">
    <property type="entry name" value="Phosphoenolpyruvate/pyruvate domain"/>
    <property type="match status" value="1"/>
</dbReference>
<dbReference type="Pfam" id="PF00381">
    <property type="entry name" value="PTS-HPr"/>
    <property type="match status" value="1"/>
</dbReference>
<dbReference type="PANTHER" id="PTHR46244">
    <property type="entry name" value="PHOSPHOENOLPYRUVATE-PROTEIN PHOSPHOTRANSFERASE"/>
    <property type="match status" value="1"/>
</dbReference>
<dbReference type="GO" id="GO:0009401">
    <property type="term" value="P:phosphoenolpyruvate-dependent sugar phosphotransferase system"/>
    <property type="evidence" value="ECO:0007669"/>
    <property type="project" value="UniProtKB-KW"/>
</dbReference>
<comment type="function">
    <text evidence="4">Component of the dihydroxyacetone kinase complex, which is responsible for the phosphoenolpyruvate (PEP)-dependent phosphorylation of dihydroxyacetone. DhaM serves as the phosphoryl donor. Is phosphorylated by phosphoenolpyruvate in an EI- and HPr-dependent reaction, and a phosphorelay system on histidine residues finally leads to phosphoryl transfer to DhaL and dihydroxyacetone.</text>
</comment>